<dbReference type="SUPFAM" id="SSF55874">
    <property type="entry name" value="ATPase domain of HSP90 chaperone/DNA topoisomerase II/histidine kinase"/>
    <property type="match status" value="1"/>
</dbReference>
<dbReference type="GO" id="GO:0000155">
    <property type="term" value="F:phosphorelay sensor kinase activity"/>
    <property type="evidence" value="ECO:0007669"/>
    <property type="project" value="InterPro"/>
</dbReference>
<evidence type="ECO:0000256" key="8">
    <source>
        <dbReference type="ARBA" id="ARBA00023012"/>
    </source>
</evidence>
<dbReference type="Pfam" id="PF07730">
    <property type="entry name" value="HisKA_3"/>
    <property type="match status" value="1"/>
</dbReference>
<dbReference type="InterPro" id="IPR029016">
    <property type="entry name" value="GAF-like_dom_sf"/>
</dbReference>
<dbReference type="InterPro" id="IPR003594">
    <property type="entry name" value="HATPase_dom"/>
</dbReference>
<dbReference type="RefSeq" id="WP_042435232.1">
    <property type="nucleotide sequence ID" value="NZ_CABKQR010000001.1"/>
</dbReference>
<dbReference type="InterPro" id="IPR003018">
    <property type="entry name" value="GAF"/>
</dbReference>
<dbReference type="PANTHER" id="PTHR24421:SF10">
    <property type="entry name" value="NITRATE_NITRITE SENSOR PROTEIN NARQ"/>
    <property type="match status" value="1"/>
</dbReference>
<proteinExistence type="predicted"/>
<feature type="domain" description="Histidine kinase/HSP90-like ATPase" evidence="9">
    <location>
        <begin position="315"/>
        <end position="409"/>
    </location>
</feature>
<evidence type="ECO:0000256" key="4">
    <source>
        <dbReference type="ARBA" id="ARBA00022679"/>
    </source>
</evidence>
<dbReference type="Pfam" id="PF02518">
    <property type="entry name" value="HATPase_c"/>
    <property type="match status" value="1"/>
</dbReference>
<dbReference type="Proteomes" id="UP000253792">
    <property type="component" value="Unassembled WGS sequence"/>
</dbReference>
<dbReference type="Gene3D" id="3.30.565.10">
    <property type="entry name" value="Histidine kinase-like ATPase, C-terminal domain"/>
    <property type="match status" value="1"/>
</dbReference>
<dbReference type="InterPro" id="IPR011712">
    <property type="entry name" value="Sig_transdc_His_kin_sub3_dim/P"/>
</dbReference>
<keyword evidence="8" id="KW-0902">Two-component regulatory system</keyword>
<reference evidence="10 11" key="1">
    <citation type="journal article" date="2018" name="Elife">
        <title>Discovery and characterization of a prevalent human gut bacterial enzyme sufficient for the inactivation of a family of plant toxins.</title>
        <authorList>
            <person name="Koppel N."/>
            <person name="Bisanz J.E."/>
            <person name="Pandelia M.E."/>
            <person name="Turnbaugh P.J."/>
            <person name="Balskus E.P."/>
        </authorList>
    </citation>
    <scope>NUCLEOTIDE SEQUENCE [LARGE SCALE GENOMIC DNA]</scope>
    <source>
        <strain evidence="11">anaerobia AP69FAA</strain>
    </source>
</reference>
<comment type="catalytic activity">
    <reaction evidence="1">
        <text>ATP + protein L-histidine = ADP + protein N-phospho-L-histidine.</text>
        <dbReference type="EC" id="2.7.13.3"/>
    </reaction>
</comment>
<gene>
    <name evidence="10" type="ORF">C1880_03855</name>
</gene>
<dbReference type="InterPro" id="IPR050482">
    <property type="entry name" value="Sensor_HK_TwoCompSys"/>
</dbReference>
<comment type="caution">
    <text evidence="10">The sequence shown here is derived from an EMBL/GenBank/DDBJ whole genome shotgun (WGS) entry which is preliminary data.</text>
</comment>
<evidence type="ECO:0000313" key="11">
    <source>
        <dbReference type="Proteomes" id="UP000253792"/>
    </source>
</evidence>
<keyword evidence="3" id="KW-0597">Phosphoprotein</keyword>
<dbReference type="GO" id="GO:0046983">
    <property type="term" value="F:protein dimerization activity"/>
    <property type="evidence" value="ECO:0007669"/>
    <property type="project" value="InterPro"/>
</dbReference>
<evidence type="ECO:0000259" key="9">
    <source>
        <dbReference type="SMART" id="SM00387"/>
    </source>
</evidence>
<keyword evidence="11" id="KW-1185">Reference proteome</keyword>
<dbReference type="GeneID" id="82935773"/>
<protein>
    <recommendedName>
        <fullName evidence="2">histidine kinase</fullName>
        <ecNumber evidence="2">2.7.13.3</ecNumber>
    </recommendedName>
</protein>
<keyword evidence="7" id="KW-0067">ATP-binding</keyword>
<dbReference type="PANTHER" id="PTHR24421">
    <property type="entry name" value="NITRATE/NITRITE SENSOR PROTEIN NARX-RELATED"/>
    <property type="match status" value="1"/>
</dbReference>
<dbReference type="Gene3D" id="1.20.5.1930">
    <property type="match status" value="1"/>
</dbReference>
<evidence type="ECO:0000256" key="2">
    <source>
        <dbReference type="ARBA" id="ARBA00012438"/>
    </source>
</evidence>
<evidence type="ECO:0000313" key="10">
    <source>
        <dbReference type="EMBL" id="RDB56275.1"/>
    </source>
</evidence>
<dbReference type="CDD" id="cd16917">
    <property type="entry name" value="HATPase_UhpB-NarQ-NarX-like"/>
    <property type="match status" value="1"/>
</dbReference>
<sequence>MGASNFDQATISGKNAAFQQAVDALRKRFRFDFVSMGITAFPGAPLTWLYSAGETSNRHRRISLAPGHGIGGIVLKTGKPMLFTDIDSEMDPREYSSYPIVFAEDLRSFCALPLKRADHVVAVLLCAFRIVDPSHAKTFRALIADELRGVFCGLEVVSEGFMGLGETGDRSETTLVDISGDTSFAGVRDTDETGAPKLLRGDLARAIGAQEEERRRISRELHDGVAQELLTVTFTLQRLTDHVDAEGADILEEARGGINGVLDELHNISVMLRPSSLDHLGFVPALRSQALLLEKTYGSAIRFEGQLSLPRFDRALETQAYRMCQEAMTNACKYSGSDVVTVSVETAGNWLHISIVDEGCGFDVAHPAIKGTGCGLLGMQERANQVGATLSVESNEHGTRVTLVTPMRSSEEGDTR</sequence>
<dbReference type="STRING" id="1034345.GCA_000236865_00323"/>
<keyword evidence="4" id="KW-0808">Transferase</keyword>
<evidence type="ECO:0000256" key="5">
    <source>
        <dbReference type="ARBA" id="ARBA00022741"/>
    </source>
</evidence>
<evidence type="ECO:0000256" key="3">
    <source>
        <dbReference type="ARBA" id="ARBA00022553"/>
    </source>
</evidence>
<keyword evidence="6 10" id="KW-0418">Kinase</keyword>
<keyword evidence="5" id="KW-0547">Nucleotide-binding</keyword>
<dbReference type="InterPro" id="IPR036890">
    <property type="entry name" value="HATPase_C_sf"/>
</dbReference>
<evidence type="ECO:0000256" key="6">
    <source>
        <dbReference type="ARBA" id="ARBA00022777"/>
    </source>
</evidence>
<name>A0A369LDQ1_9ACTN</name>
<dbReference type="EMBL" id="PPTP01000003">
    <property type="protein sequence ID" value="RDB56275.1"/>
    <property type="molecule type" value="Genomic_DNA"/>
</dbReference>
<evidence type="ECO:0000256" key="1">
    <source>
        <dbReference type="ARBA" id="ARBA00000085"/>
    </source>
</evidence>
<dbReference type="GO" id="GO:0016020">
    <property type="term" value="C:membrane"/>
    <property type="evidence" value="ECO:0007669"/>
    <property type="project" value="InterPro"/>
</dbReference>
<dbReference type="Gene3D" id="3.30.450.40">
    <property type="match status" value="1"/>
</dbReference>
<dbReference type="SUPFAM" id="SSF55781">
    <property type="entry name" value="GAF domain-like"/>
    <property type="match status" value="1"/>
</dbReference>
<dbReference type="GO" id="GO:0005524">
    <property type="term" value="F:ATP binding"/>
    <property type="evidence" value="ECO:0007669"/>
    <property type="project" value="UniProtKB-KW"/>
</dbReference>
<dbReference type="AlphaFoldDB" id="A0A369LDQ1"/>
<dbReference type="OrthoDB" id="144293at2"/>
<dbReference type="EC" id="2.7.13.3" evidence="2"/>
<evidence type="ECO:0000256" key="7">
    <source>
        <dbReference type="ARBA" id="ARBA00022840"/>
    </source>
</evidence>
<accession>A0A369LDQ1</accession>
<dbReference type="Pfam" id="PF01590">
    <property type="entry name" value="GAF"/>
    <property type="match status" value="1"/>
</dbReference>
<dbReference type="SMART" id="SM00387">
    <property type="entry name" value="HATPase_c"/>
    <property type="match status" value="1"/>
</dbReference>
<organism evidence="10 11">
    <name type="scientific">Senegalimassilia anaerobia</name>
    <dbReference type="NCBI Taxonomy" id="1473216"/>
    <lineage>
        <taxon>Bacteria</taxon>
        <taxon>Bacillati</taxon>
        <taxon>Actinomycetota</taxon>
        <taxon>Coriobacteriia</taxon>
        <taxon>Coriobacteriales</taxon>
        <taxon>Coriobacteriaceae</taxon>
        <taxon>Senegalimassilia</taxon>
    </lineage>
</organism>